<dbReference type="EMBL" id="MCHY01000009">
    <property type="protein sequence ID" value="RKD22978.1"/>
    <property type="molecule type" value="Genomic_DNA"/>
</dbReference>
<feature type="transmembrane region" description="Helical" evidence="1">
    <location>
        <begin position="180"/>
        <end position="202"/>
    </location>
</feature>
<feature type="transmembrane region" description="Helical" evidence="1">
    <location>
        <begin position="22"/>
        <end position="42"/>
    </location>
</feature>
<dbReference type="AlphaFoldDB" id="A0A419SGS6"/>
<dbReference type="Proteomes" id="UP000284219">
    <property type="component" value="Unassembled WGS sequence"/>
</dbReference>
<evidence type="ECO:0000313" key="2">
    <source>
        <dbReference type="EMBL" id="RKD22978.1"/>
    </source>
</evidence>
<keyword evidence="1" id="KW-1133">Transmembrane helix</keyword>
<feature type="transmembrane region" description="Helical" evidence="1">
    <location>
        <begin position="140"/>
        <end position="168"/>
    </location>
</feature>
<feature type="transmembrane region" description="Helical" evidence="1">
    <location>
        <begin position="104"/>
        <end position="128"/>
    </location>
</feature>
<dbReference type="RefSeq" id="WP_120190468.1">
    <property type="nucleotide sequence ID" value="NZ_MCHY01000009.1"/>
</dbReference>
<reference evidence="2 3" key="1">
    <citation type="submission" date="2016-08" db="EMBL/GenBank/DDBJ databases">
        <title>Novel Firmicute Genomes.</title>
        <authorList>
            <person name="Poppleton D.I."/>
            <person name="Gribaldo S."/>
        </authorList>
    </citation>
    <scope>NUCLEOTIDE SEQUENCE [LARGE SCALE GENOMIC DNA]</scope>
    <source>
        <strain evidence="2 3">RAOx-1</strain>
    </source>
</reference>
<sequence>MALTKISLAETVKKQYRYKLKANIDALSSLVFVQALAILFSLGGVVSSGGGSSSGFSYNANYYTADLIIVFTMVWAFTTAITITTKAYRYHDFTFITNRLSSSLSNVLFLVTVSLLGAALSLLAGNLLKFIMYIQLEDPLYGIHVALVEILIGVIATFLYVLLFGALGYFVGTLVQVNKLFAGIFPILFIGSLIPPAFTLPADIVQFYGFESSLIVFTIKASATVTILFAVSTRIWKRLEVRS</sequence>
<comment type="caution">
    <text evidence="2">The sequence shown here is derived from an EMBL/GenBank/DDBJ whole genome shotgun (WGS) entry which is preliminary data.</text>
</comment>
<gene>
    <name evidence="2" type="ORF">BEP19_12160</name>
</gene>
<protein>
    <submittedName>
        <fullName evidence="2">Uncharacterized protein</fullName>
    </submittedName>
</protein>
<proteinExistence type="predicted"/>
<evidence type="ECO:0000256" key="1">
    <source>
        <dbReference type="SAM" id="Phobius"/>
    </source>
</evidence>
<keyword evidence="1" id="KW-0812">Transmembrane</keyword>
<organism evidence="2 3">
    <name type="scientific">Ammoniphilus oxalaticus</name>
    <dbReference type="NCBI Taxonomy" id="66863"/>
    <lineage>
        <taxon>Bacteria</taxon>
        <taxon>Bacillati</taxon>
        <taxon>Bacillota</taxon>
        <taxon>Bacilli</taxon>
        <taxon>Bacillales</taxon>
        <taxon>Paenibacillaceae</taxon>
        <taxon>Aneurinibacillus group</taxon>
        <taxon>Ammoniphilus</taxon>
    </lineage>
</organism>
<feature type="transmembrane region" description="Helical" evidence="1">
    <location>
        <begin position="214"/>
        <end position="236"/>
    </location>
</feature>
<keyword evidence="3" id="KW-1185">Reference proteome</keyword>
<accession>A0A419SGS6</accession>
<dbReference type="OrthoDB" id="1795989at2"/>
<keyword evidence="1" id="KW-0472">Membrane</keyword>
<name>A0A419SGS6_9BACL</name>
<evidence type="ECO:0000313" key="3">
    <source>
        <dbReference type="Proteomes" id="UP000284219"/>
    </source>
</evidence>
<feature type="transmembrane region" description="Helical" evidence="1">
    <location>
        <begin position="62"/>
        <end position="83"/>
    </location>
</feature>